<accession>A0A8S5T6D1</accession>
<evidence type="ECO:0000313" key="1">
    <source>
        <dbReference type="EMBL" id="DAF58798.1"/>
    </source>
</evidence>
<name>A0A8S5T6D1_9CAUD</name>
<protein>
    <submittedName>
        <fullName evidence="1">Uncharacterized protein</fullName>
    </submittedName>
</protein>
<reference evidence="1" key="1">
    <citation type="journal article" date="2021" name="Proc. Natl. Acad. Sci. U.S.A.">
        <title>A Catalog of Tens of Thousands of Viruses from Human Metagenomes Reveals Hidden Associations with Chronic Diseases.</title>
        <authorList>
            <person name="Tisza M.J."/>
            <person name="Buck C.B."/>
        </authorList>
    </citation>
    <scope>NUCLEOTIDE SEQUENCE</scope>
    <source>
        <strain evidence="1">CtxMM9</strain>
    </source>
</reference>
<proteinExistence type="predicted"/>
<sequence>MNNYTCGTTKFTMKIDFMESSGTYNMGFANLVNNAYTHHPLEDYKKKGGLAKGELVVDTANPIDPSTIETWSKKNTYYYYNKKGNLKYVGEDADGLNFVKGQETENLKLGPLALAAEQNVDKIGTDNHWYLGQMKYNTIKSDDAYTFTDYRTSVQGFRVLAFWKRSSGNYQYIGMYNMLIDKGSDECYGFKPSKTMGSDIYAPYVKNKKMDKVAECWEFSDNTRTYCSYRDPLQRDKLSFDNFTESGDQFTRQLNALGCAPMVCDSFEYRYNDAADLLDYLYDNTSFQESPDASVPTWSDSTSKANLTNNKDDERAAATFDLYKNWEKACQWVWSTCTDIEGLAQNSYTQVSLAEKLWEANKYYIYDSNISDYVLDSGSAFNDSYTYYIKTGTTKDPVYESVVLTDNPDNLYVKDKYYTMEKVGNNESYFISTGAFDSGAVYYKAQLAENMEGAKPLIKPAEGEYQEGT</sequence>
<dbReference type="EMBL" id="BK032759">
    <property type="protein sequence ID" value="DAF58798.1"/>
    <property type="molecule type" value="Genomic_DNA"/>
</dbReference>
<organism evidence="1">
    <name type="scientific">Siphoviridae sp. ctxMM9</name>
    <dbReference type="NCBI Taxonomy" id="2827973"/>
    <lineage>
        <taxon>Viruses</taxon>
        <taxon>Duplodnaviria</taxon>
        <taxon>Heunggongvirae</taxon>
        <taxon>Uroviricota</taxon>
        <taxon>Caudoviricetes</taxon>
    </lineage>
</organism>